<accession>A0A1G7LWT9</accession>
<gene>
    <name evidence="1" type="ORF">SAMN04487992_1232</name>
</gene>
<proteinExistence type="predicted"/>
<evidence type="ECO:0000313" key="2">
    <source>
        <dbReference type="Proteomes" id="UP000182114"/>
    </source>
</evidence>
<keyword evidence="2" id="KW-1185">Reference proteome</keyword>
<protein>
    <submittedName>
        <fullName evidence="1">Uncharacterized protein family (UPF0158)</fullName>
    </submittedName>
</protein>
<dbReference type="AlphaFoldDB" id="A0A1G7LWT9"/>
<organism evidence="1 2">
    <name type="scientific">Cellulophaga baltica</name>
    <dbReference type="NCBI Taxonomy" id="76594"/>
    <lineage>
        <taxon>Bacteria</taxon>
        <taxon>Pseudomonadati</taxon>
        <taxon>Bacteroidota</taxon>
        <taxon>Flavobacteriia</taxon>
        <taxon>Flavobacteriales</taxon>
        <taxon>Flavobacteriaceae</taxon>
        <taxon>Cellulophaga</taxon>
    </lineage>
</organism>
<dbReference type="EMBL" id="FNBD01000023">
    <property type="protein sequence ID" value="SDF53903.1"/>
    <property type="molecule type" value="Genomic_DNA"/>
</dbReference>
<sequence>MFASNETSISLFNLIIVYLIDQSHSRIIDYNLNNTKKMVLKKPNIIREIAQELDCGFDCYYNFKTDEILTIPNSLQFTDEENFKEAFQLEFQKIQENEADYNKFEVLKSFESFKIMERFVAQISDNNFQSELDIILKKKKPFQNFKKVIDHSDFGQNWFEFKQNELEKIVESKMSFFYDSNNL</sequence>
<evidence type="ECO:0000313" key="1">
    <source>
        <dbReference type="EMBL" id="SDF53903.1"/>
    </source>
</evidence>
<dbReference type="Pfam" id="PF03682">
    <property type="entry name" value="UPF0158"/>
    <property type="match status" value="1"/>
</dbReference>
<reference evidence="2" key="1">
    <citation type="submission" date="2016-10" db="EMBL/GenBank/DDBJ databases">
        <authorList>
            <person name="Varghese N."/>
            <person name="Submissions S."/>
        </authorList>
    </citation>
    <scope>NUCLEOTIDE SEQUENCE [LARGE SCALE GENOMIC DNA]</scope>
    <source>
        <strain evidence="2">DSM 24729</strain>
    </source>
</reference>
<dbReference type="InterPro" id="IPR005361">
    <property type="entry name" value="UPF0158"/>
</dbReference>
<name>A0A1G7LWT9_9FLAO</name>
<dbReference type="Proteomes" id="UP000182114">
    <property type="component" value="Unassembled WGS sequence"/>
</dbReference>